<evidence type="ECO:0000256" key="5">
    <source>
        <dbReference type="ARBA" id="ARBA00023242"/>
    </source>
</evidence>
<dbReference type="GO" id="GO:0006351">
    <property type="term" value="P:DNA-templated transcription"/>
    <property type="evidence" value="ECO:0007669"/>
    <property type="project" value="InterPro"/>
</dbReference>
<organism evidence="8 9">
    <name type="scientific">Podospora australis</name>
    <dbReference type="NCBI Taxonomy" id="1536484"/>
    <lineage>
        <taxon>Eukaryota</taxon>
        <taxon>Fungi</taxon>
        <taxon>Dikarya</taxon>
        <taxon>Ascomycota</taxon>
        <taxon>Pezizomycotina</taxon>
        <taxon>Sordariomycetes</taxon>
        <taxon>Sordariomycetidae</taxon>
        <taxon>Sordariales</taxon>
        <taxon>Podosporaceae</taxon>
        <taxon>Podospora</taxon>
    </lineage>
</organism>
<accession>A0AAN7AEB3</accession>
<evidence type="ECO:0000256" key="4">
    <source>
        <dbReference type="ARBA" id="ARBA00023163"/>
    </source>
</evidence>
<comment type="caution">
    <text evidence="8">The sequence shown here is derived from an EMBL/GenBank/DDBJ whole genome shotgun (WGS) entry which is preliminary data.</text>
</comment>
<proteinExistence type="predicted"/>
<gene>
    <name evidence="8" type="ORF">QBC35DRAFT_478170</name>
</gene>
<keyword evidence="9" id="KW-1185">Reference proteome</keyword>
<feature type="region of interest" description="Disordered" evidence="6">
    <location>
        <begin position="304"/>
        <end position="333"/>
    </location>
</feature>
<keyword evidence="3" id="KW-0805">Transcription regulation</keyword>
<dbReference type="EMBL" id="MU864549">
    <property type="protein sequence ID" value="KAK4183429.1"/>
    <property type="molecule type" value="Genomic_DNA"/>
</dbReference>
<feature type="compositionally biased region" description="Polar residues" evidence="6">
    <location>
        <begin position="53"/>
        <end position="63"/>
    </location>
</feature>
<evidence type="ECO:0000256" key="1">
    <source>
        <dbReference type="ARBA" id="ARBA00004123"/>
    </source>
</evidence>
<reference evidence="8" key="1">
    <citation type="journal article" date="2023" name="Mol. Phylogenet. Evol.">
        <title>Genome-scale phylogeny and comparative genomics of the fungal order Sordariales.</title>
        <authorList>
            <person name="Hensen N."/>
            <person name="Bonometti L."/>
            <person name="Westerberg I."/>
            <person name="Brannstrom I.O."/>
            <person name="Guillou S."/>
            <person name="Cros-Aarteil S."/>
            <person name="Calhoun S."/>
            <person name="Haridas S."/>
            <person name="Kuo A."/>
            <person name="Mondo S."/>
            <person name="Pangilinan J."/>
            <person name="Riley R."/>
            <person name="LaButti K."/>
            <person name="Andreopoulos B."/>
            <person name="Lipzen A."/>
            <person name="Chen C."/>
            <person name="Yan M."/>
            <person name="Daum C."/>
            <person name="Ng V."/>
            <person name="Clum A."/>
            <person name="Steindorff A."/>
            <person name="Ohm R.A."/>
            <person name="Martin F."/>
            <person name="Silar P."/>
            <person name="Natvig D.O."/>
            <person name="Lalanne C."/>
            <person name="Gautier V."/>
            <person name="Ament-Velasquez S.L."/>
            <person name="Kruys A."/>
            <person name="Hutchinson M.I."/>
            <person name="Powell A.J."/>
            <person name="Barry K."/>
            <person name="Miller A.N."/>
            <person name="Grigoriev I.V."/>
            <person name="Debuchy R."/>
            <person name="Gladieux P."/>
            <person name="Hiltunen Thoren M."/>
            <person name="Johannesson H."/>
        </authorList>
    </citation>
    <scope>NUCLEOTIDE SEQUENCE</scope>
    <source>
        <strain evidence="8">PSN309</strain>
    </source>
</reference>
<feature type="domain" description="Xylanolytic transcriptional activator regulatory" evidence="7">
    <location>
        <begin position="284"/>
        <end position="403"/>
    </location>
</feature>
<dbReference type="SMART" id="SM00906">
    <property type="entry name" value="Fungal_trans"/>
    <property type="match status" value="1"/>
</dbReference>
<dbReference type="GO" id="GO:0000981">
    <property type="term" value="F:DNA-binding transcription factor activity, RNA polymerase II-specific"/>
    <property type="evidence" value="ECO:0007669"/>
    <property type="project" value="InterPro"/>
</dbReference>
<dbReference type="InterPro" id="IPR007219">
    <property type="entry name" value="XnlR_reg_dom"/>
</dbReference>
<evidence type="ECO:0000256" key="2">
    <source>
        <dbReference type="ARBA" id="ARBA00022723"/>
    </source>
</evidence>
<dbReference type="GO" id="GO:0005634">
    <property type="term" value="C:nucleus"/>
    <property type="evidence" value="ECO:0007669"/>
    <property type="project" value="UniProtKB-SubCell"/>
</dbReference>
<dbReference type="AlphaFoldDB" id="A0AAN7AEB3"/>
<evidence type="ECO:0000313" key="8">
    <source>
        <dbReference type="EMBL" id="KAK4183429.1"/>
    </source>
</evidence>
<comment type="subcellular location">
    <subcellularLocation>
        <location evidence="1">Nucleus</location>
    </subcellularLocation>
</comment>
<evidence type="ECO:0000256" key="6">
    <source>
        <dbReference type="SAM" id="MobiDB-lite"/>
    </source>
</evidence>
<keyword evidence="5" id="KW-0539">Nucleus</keyword>
<reference evidence="8" key="2">
    <citation type="submission" date="2023-05" db="EMBL/GenBank/DDBJ databases">
        <authorList>
            <consortium name="Lawrence Berkeley National Laboratory"/>
            <person name="Steindorff A."/>
            <person name="Hensen N."/>
            <person name="Bonometti L."/>
            <person name="Westerberg I."/>
            <person name="Brannstrom I.O."/>
            <person name="Guillou S."/>
            <person name="Cros-Aarteil S."/>
            <person name="Calhoun S."/>
            <person name="Haridas S."/>
            <person name="Kuo A."/>
            <person name="Mondo S."/>
            <person name="Pangilinan J."/>
            <person name="Riley R."/>
            <person name="Labutti K."/>
            <person name="Andreopoulos B."/>
            <person name="Lipzen A."/>
            <person name="Chen C."/>
            <person name="Yanf M."/>
            <person name="Daum C."/>
            <person name="Ng V."/>
            <person name="Clum A."/>
            <person name="Ohm R."/>
            <person name="Martin F."/>
            <person name="Silar P."/>
            <person name="Natvig D."/>
            <person name="Lalanne C."/>
            <person name="Gautier V."/>
            <person name="Ament-Velasquez S.L."/>
            <person name="Kruys A."/>
            <person name="Hutchinson M.I."/>
            <person name="Powell A.J."/>
            <person name="Barry K."/>
            <person name="Miller A.N."/>
            <person name="Grigoriev I.V."/>
            <person name="Debuchy R."/>
            <person name="Gladieux P."/>
            <person name="Thoren M.H."/>
            <person name="Johannesson H."/>
        </authorList>
    </citation>
    <scope>NUCLEOTIDE SEQUENCE</scope>
    <source>
        <strain evidence="8">PSN309</strain>
    </source>
</reference>
<dbReference type="PANTHER" id="PTHR47338:SF27">
    <property type="entry name" value="ZN(II)2CYS6 TRANSCRIPTION FACTOR (EUROFUNG)"/>
    <property type="match status" value="1"/>
</dbReference>
<dbReference type="Proteomes" id="UP001302126">
    <property type="component" value="Unassembled WGS sequence"/>
</dbReference>
<keyword evidence="2" id="KW-0479">Metal-binding</keyword>
<evidence type="ECO:0000256" key="3">
    <source>
        <dbReference type="ARBA" id="ARBA00023015"/>
    </source>
</evidence>
<dbReference type="InterPro" id="IPR050815">
    <property type="entry name" value="TF_fung"/>
</dbReference>
<protein>
    <submittedName>
        <fullName evidence="8">Fungal-specific transcription factor domain-containing protein</fullName>
    </submittedName>
</protein>
<dbReference type="CDD" id="cd12148">
    <property type="entry name" value="fungal_TF_MHR"/>
    <property type="match status" value="1"/>
</dbReference>
<keyword evidence="4" id="KW-0804">Transcription</keyword>
<dbReference type="GO" id="GO:0008270">
    <property type="term" value="F:zinc ion binding"/>
    <property type="evidence" value="ECO:0007669"/>
    <property type="project" value="InterPro"/>
</dbReference>
<sequence>MGNTCRYSSRSRPAPSKMDLSRYLLAMNNRLRPSAGQRTTGSQLGVGPPSPPATKSVSPPSELSSAVTSALELGEIGMAPDGMHHGSTMVWPDLAIDNFNFNLDNMTSLDYSVTNMSPLNMQDAAAQHSYFDPMLLDPSFSVSPTSTTATSSNHNHSIHQNLSNSSLTIPGLSPSLMQGLYDRYFDLFHPIMPMISRRRFFAEVASPSPSHSIQALSSAMAALGSLSVPELHHHVDKCYEQTRTILDLCERQGDTGESFANMNTLQALTLLIMFEFKQPNFARAWMTLGRAIRLAKMMGLDLSSATSDSTLNSGASTPTTRRMSKASSTSASHSVSQYTGASWGARLRLPPATDAADVEERRRTFWALFVFEAFSATQTNEEVSALDRPMHIPLPSPGLYPDEILETKFNMPSMHQILDTELSTHVVLSSFAGTIVMVCLYRRCIEHIKLACFLPLSSSSPTGTTNNNFWERHYALDKAITHVRSFPLSRHVDPSSTEPRSLAVRINLSAVEISLHEMALVKVQEDKLPGVLAVEAMNKCTAAASDIAKAVQIGRELTGRKLKQFKTHDRFLIWPMMTAIQICSRMLGESGREGSNITGGKGMACGSETELLPNHLRVLSGAMEELIPADKMEAWVGSASMGGSAAGSLGGSPE</sequence>
<dbReference type="Pfam" id="PF04082">
    <property type="entry name" value="Fungal_trans"/>
    <property type="match status" value="1"/>
</dbReference>
<name>A0AAN7AEB3_9PEZI</name>
<dbReference type="PANTHER" id="PTHR47338">
    <property type="entry name" value="ZN(II)2CYS6 TRANSCRIPTION FACTOR (EUROFUNG)-RELATED"/>
    <property type="match status" value="1"/>
</dbReference>
<evidence type="ECO:0000313" key="9">
    <source>
        <dbReference type="Proteomes" id="UP001302126"/>
    </source>
</evidence>
<dbReference type="GO" id="GO:0003677">
    <property type="term" value="F:DNA binding"/>
    <property type="evidence" value="ECO:0007669"/>
    <property type="project" value="InterPro"/>
</dbReference>
<feature type="region of interest" description="Disordered" evidence="6">
    <location>
        <begin position="32"/>
        <end position="63"/>
    </location>
</feature>
<feature type="compositionally biased region" description="Low complexity" evidence="6">
    <location>
        <begin position="304"/>
        <end position="313"/>
    </location>
</feature>
<evidence type="ECO:0000259" key="7">
    <source>
        <dbReference type="SMART" id="SM00906"/>
    </source>
</evidence>